<protein>
    <recommendedName>
        <fullName evidence="8">L-lactate permease</fullName>
    </recommendedName>
</protein>
<feature type="transmembrane region" description="Helical" evidence="8">
    <location>
        <begin position="380"/>
        <end position="399"/>
    </location>
</feature>
<comment type="subcellular location">
    <subcellularLocation>
        <location evidence="1 8">Cell membrane</location>
        <topology evidence="1 8">Multi-pass membrane protein</topology>
    </subcellularLocation>
</comment>
<dbReference type="GO" id="GO:0005886">
    <property type="term" value="C:plasma membrane"/>
    <property type="evidence" value="ECO:0007669"/>
    <property type="project" value="UniProtKB-SubCell"/>
</dbReference>
<feature type="transmembrane region" description="Helical" evidence="8">
    <location>
        <begin position="244"/>
        <end position="261"/>
    </location>
</feature>
<keyword evidence="4 8" id="KW-1003">Cell membrane</keyword>
<feature type="transmembrane region" description="Helical" evidence="8">
    <location>
        <begin position="510"/>
        <end position="527"/>
    </location>
</feature>
<feature type="transmembrane region" description="Helical" evidence="8">
    <location>
        <begin position="98"/>
        <end position="117"/>
    </location>
</feature>
<keyword evidence="10" id="KW-1185">Reference proteome</keyword>
<evidence type="ECO:0000313" key="10">
    <source>
        <dbReference type="Proteomes" id="UP000198312"/>
    </source>
</evidence>
<reference evidence="9 10" key="1">
    <citation type="submission" date="2017-07" db="EMBL/GenBank/DDBJ databases">
        <title>Virgibacillus sp. LM2416.</title>
        <authorList>
            <person name="Tak E.J."/>
            <person name="Bae J.-W."/>
        </authorList>
    </citation>
    <scope>NUCLEOTIDE SEQUENCE [LARGE SCALE GENOMIC DNA]</scope>
    <source>
        <strain evidence="9 10">LM2416</strain>
    </source>
</reference>
<dbReference type="Pfam" id="PF02652">
    <property type="entry name" value="Lactate_perm"/>
    <property type="match status" value="1"/>
</dbReference>
<sequence length="528" mass="55547">MLLLVALSAIIAPFIFLVIFRMTALKGMFFSAVIVIALALLVWGMEGDIVLASVFQGIHKALTILLILFGAIVLLNTLKHTGAVDRINQGFQNISGDMRVQVVIVAFLFGSLIEGAAGFGTPAAVTGPLMVALGFNPMAAAVLALVADSSAVSYGAVGTPIQVGLSNIPGAGPELFHDVGVHIATIDLIAGTFIPFVLIVILTFFFGKGKGIKDAFPLLPWALVVGITYTASSLLFAVLFGPGFVAILASLTGLVVAAWTAKKGWLLPKTEWKDALQDGHELKVEKSKMGLITAWSPYVVVVGLLLITRIIPQIKEFTLTAIDFTWNNILGVEGITSKWEILYSPGTVLIIAALLAILIQRKSFTNFAKASKESLLSIKNAGLALISTLALVQVFTNSGMNVEDLVSMPQYIAQALAGTFGSMWIFVAPFLGELGAFITGSDTVSTLTFSPIQYSIADQTGIDTNIVLALQVIGGAAGNMICVHNVVAASAVVGLSGEEGSIIRKTLIPALLYGLLAGIGGFILLTFI</sequence>
<keyword evidence="6 8" id="KW-1133">Transmembrane helix</keyword>
<dbReference type="InterPro" id="IPR003804">
    <property type="entry name" value="Lactate_perm"/>
</dbReference>
<evidence type="ECO:0000256" key="2">
    <source>
        <dbReference type="ARBA" id="ARBA00010100"/>
    </source>
</evidence>
<comment type="function">
    <text evidence="8">Uptake of L-lactate across the membrane. Can also transport D-lactate and glycolate.</text>
</comment>
<evidence type="ECO:0000256" key="4">
    <source>
        <dbReference type="ARBA" id="ARBA00022475"/>
    </source>
</evidence>
<gene>
    <name evidence="9" type="ORF">CFK37_09975</name>
</gene>
<feature type="transmembrane region" description="Helical" evidence="8">
    <location>
        <begin position="341"/>
        <end position="359"/>
    </location>
</feature>
<dbReference type="GO" id="GO:0015129">
    <property type="term" value="F:lactate transmembrane transporter activity"/>
    <property type="evidence" value="ECO:0007669"/>
    <property type="project" value="UniProtKB-UniRule"/>
</dbReference>
<keyword evidence="3 8" id="KW-0813">Transport</keyword>
<feature type="transmembrane region" description="Helical" evidence="8">
    <location>
        <begin position="57"/>
        <end position="78"/>
    </location>
</feature>
<dbReference type="GO" id="GO:0015295">
    <property type="term" value="F:solute:proton symporter activity"/>
    <property type="evidence" value="ECO:0007669"/>
    <property type="project" value="TreeGrafter"/>
</dbReference>
<dbReference type="OrthoDB" id="9761056at2"/>
<organism evidence="9 10">
    <name type="scientific">Virgibacillus phasianinus</name>
    <dbReference type="NCBI Taxonomy" id="2017483"/>
    <lineage>
        <taxon>Bacteria</taxon>
        <taxon>Bacillati</taxon>
        <taxon>Bacillota</taxon>
        <taxon>Bacilli</taxon>
        <taxon>Bacillales</taxon>
        <taxon>Bacillaceae</taxon>
        <taxon>Virgibacillus</taxon>
    </lineage>
</organism>
<feature type="transmembrane region" description="Helical" evidence="8">
    <location>
        <begin position="27"/>
        <end position="45"/>
    </location>
</feature>
<dbReference type="RefSeq" id="WP_089061714.1">
    <property type="nucleotide sequence ID" value="NZ_CP022315.1"/>
</dbReference>
<dbReference type="AlphaFoldDB" id="A0A220U2F4"/>
<dbReference type="PANTHER" id="PTHR30003">
    <property type="entry name" value="L-LACTATE PERMEASE"/>
    <property type="match status" value="1"/>
</dbReference>
<evidence type="ECO:0000313" key="9">
    <source>
        <dbReference type="EMBL" id="ASK62454.1"/>
    </source>
</evidence>
<feature type="transmembrane region" description="Helical" evidence="8">
    <location>
        <begin position="218"/>
        <end position="238"/>
    </location>
</feature>
<dbReference type="KEGG" id="vil:CFK37_09975"/>
<evidence type="ECO:0000256" key="3">
    <source>
        <dbReference type="ARBA" id="ARBA00022448"/>
    </source>
</evidence>
<dbReference type="NCBIfam" id="TIGR00795">
    <property type="entry name" value="lctP"/>
    <property type="match status" value="1"/>
</dbReference>
<accession>A0A220U2F4</accession>
<evidence type="ECO:0000256" key="1">
    <source>
        <dbReference type="ARBA" id="ARBA00004651"/>
    </source>
</evidence>
<evidence type="ECO:0000256" key="6">
    <source>
        <dbReference type="ARBA" id="ARBA00022989"/>
    </source>
</evidence>
<feature type="transmembrane region" description="Helical" evidence="8">
    <location>
        <begin position="129"/>
        <end position="147"/>
    </location>
</feature>
<feature type="transmembrane region" description="Helical" evidence="8">
    <location>
        <begin position="291"/>
        <end position="311"/>
    </location>
</feature>
<dbReference type="EMBL" id="CP022315">
    <property type="protein sequence ID" value="ASK62454.1"/>
    <property type="molecule type" value="Genomic_DNA"/>
</dbReference>
<feature type="transmembrane region" description="Helical" evidence="8">
    <location>
        <begin position="411"/>
        <end position="431"/>
    </location>
</feature>
<dbReference type="Proteomes" id="UP000198312">
    <property type="component" value="Chromosome"/>
</dbReference>
<keyword evidence="5 8" id="KW-0812">Transmembrane</keyword>
<keyword evidence="7 8" id="KW-0472">Membrane</keyword>
<feature type="transmembrane region" description="Helical" evidence="8">
    <location>
        <begin position="183"/>
        <end position="206"/>
    </location>
</feature>
<name>A0A220U2F4_9BACI</name>
<evidence type="ECO:0000256" key="5">
    <source>
        <dbReference type="ARBA" id="ARBA00022692"/>
    </source>
</evidence>
<evidence type="ECO:0000256" key="7">
    <source>
        <dbReference type="ARBA" id="ARBA00023136"/>
    </source>
</evidence>
<evidence type="ECO:0000256" key="8">
    <source>
        <dbReference type="RuleBase" id="RU365092"/>
    </source>
</evidence>
<proteinExistence type="inferred from homology"/>
<dbReference type="PANTHER" id="PTHR30003:SF0">
    <property type="entry name" value="GLYCOLATE PERMEASE GLCA-RELATED"/>
    <property type="match status" value="1"/>
</dbReference>
<comment type="similarity">
    <text evidence="2 8">Belongs to the lactate permease family.</text>
</comment>